<evidence type="ECO:0000313" key="2">
    <source>
        <dbReference type="EMBL" id="SFI54225.1"/>
    </source>
</evidence>
<proteinExistence type="predicted"/>
<dbReference type="OrthoDB" id="7023772at2"/>
<feature type="coiled-coil region" evidence="1">
    <location>
        <begin position="6"/>
        <end position="54"/>
    </location>
</feature>
<dbReference type="AlphaFoldDB" id="A0A1I3J2C8"/>
<organism evidence="2 3">
    <name type="scientific">Pseudomonas guineae</name>
    <dbReference type="NCBI Taxonomy" id="425504"/>
    <lineage>
        <taxon>Bacteria</taxon>
        <taxon>Pseudomonadati</taxon>
        <taxon>Pseudomonadota</taxon>
        <taxon>Gammaproteobacteria</taxon>
        <taxon>Pseudomonadales</taxon>
        <taxon>Pseudomonadaceae</taxon>
        <taxon>Pseudomonas</taxon>
    </lineage>
</organism>
<keyword evidence="1" id="KW-0175">Coiled coil</keyword>
<evidence type="ECO:0000313" key="3">
    <source>
        <dbReference type="Proteomes" id="UP000243606"/>
    </source>
</evidence>
<accession>A0A1I3J2C8</accession>
<dbReference type="Proteomes" id="UP000243606">
    <property type="component" value="Unassembled WGS sequence"/>
</dbReference>
<dbReference type="RefSeq" id="WP_090242142.1">
    <property type="nucleotide sequence ID" value="NZ_FOQL01000003.1"/>
</dbReference>
<protein>
    <submittedName>
        <fullName evidence="2">Uncharacterized protein</fullName>
    </submittedName>
</protein>
<reference evidence="3" key="1">
    <citation type="submission" date="2016-10" db="EMBL/GenBank/DDBJ databases">
        <authorList>
            <person name="Varghese N."/>
            <person name="Submissions S."/>
        </authorList>
    </citation>
    <scope>NUCLEOTIDE SEQUENCE [LARGE SCALE GENOMIC DNA]</scope>
    <source>
        <strain evidence="3">LMG 24016</strain>
    </source>
</reference>
<sequence length="82" mass="8815">MLENNLSQLEQLVSELVQENKALQAATQQIRNELAQLKDENEALQMSALEQDELHSTTAARIQALVQLASGSASASPSPAQA</sequence>
<keyword evidence="3" id="KW-1185">Reference proteome</keyword>
<gene>
    <name evidence="2" type="ORF">SAMN05216206_2354</name>
</gene>
<dbReference type="STRING" id="425504.SAMN05216206_2354"/>
<evidence type="ECO:0000256" key="1">
    <source>
        <dbReference type="SAM" id="Coils"/>
    </source>
</evidence>
<name>A0A1I3J2C8_9PSED</name>
<dbReference type="EMBL" id="FOQL01000003">
    <property type="protein sequence ID" value="SFI54225.1"/>
    <property type="molecule type" value="Genomic_DNA"/>
</dbReference>